<dbReference type="Pfam" id="PF01276">
    <property type="entry name" value="OKR_DC_1"/>
    <property type="match status" value="1"/>
</dbReference>
<dbReference type="PANTHER" id="PTHR43277">
    <property type="entry name" value="ARGININE DECARBOXYLASE"/>
    <property type="match status" value="1"/>
</dbReference>
<comment type="caution">
    <text evidence="9">The sequence shown here is derived from an EMBL/GenBank/DDBJ whole genome shotgun (WGS) entry which is preliminary data.</text>
</comment>
<dbReference type="SUPFAM" id="SSF53383">
    <property type="entry name" value="PLP-dependent transferases"/>
    <property type="match status" value="1"/>
</dbReference>
<feature type="domain" description="Orn/Lys/Arg decarboxylases family 1 pyridoxal-P attachment site" evidence="7">
    <location>
        <begin position="20"/>
        <end position="347"/>
    </location>
</feature>
<dbReference type="PANTHER" id="PTHR43277:SF4">
    <property type="entry name" value="ARGININE DECARBOXYLASE"/>
    <property type="match status" value="1"/>
</dbReference>
<protein>
    <submittedName>
        <fullName evidence="9">Amino acid decarboxylase</fullName>
    </submittedName>
</protein>
<dbReference type="Gene3D" id="3.40.640.10">
    <property type="entry name" value="Type I PLP-dependent aspartate aminotransferase-like (Major domain)"/>
    <property type="match status" value="1"/>
</dbReference>
<gene>
    <name evidence="9" type="ORF">SK069_02735</name>
</gene>
<dbReference type="InterPro" id="IPR015421">
    <property type="entry name" value="PyrdxlP-dep_Trfase_major"/>
</dbReference>
<sequence>MTEPDVPRTPLDPAAQLRAPYLEAVAAFARRGPRRYFVPGHTGGPGADPGLLGEIGRSAFALDVPQDMPGIDASPIGWPGLPAPPTPIAQAELLAADAYGAGRSWFLTNGATQGNHATMLALAPEGREILVQRNSHGSVVDGLVLSGGTARFVAPGYDHDLGMATVVSPQQLRDAIARHPDADAVTLVSPTYFGMVGDVAGCARVAHEAGMLLVVDCAWGPHFGFHEDLPGSALRQGADVVLTSTHKHGGSLTQSAILHVGDGTVGPRPAGLGPDRLARVQDDVARALRMLRSTSPSSLLMASLDGARRQLAAHGAGLLDVTIARVRALHNEVGAIPGCRVLGPAHPSAPFPGVVAHDPLRVVIDVRETGLTGLEVQRRLRDELDTVVELATHSTVVLVIGVQAPGSLLREFPSALKRALRASRAAGATRPPTTASPAEPGETVLTPRQAHLADQERVAPGDAVGRVAAEAISGYPPGIPAVLPGERVTAAAVEHLETLRDAGVRLHGAADPALGTILVVAESAGSSMAHVERTGLGR</sequence>
<feature type="compositionally biased region" description="Low complexity" evidence="6">
    <location>
        <begin position="423"/>
        <end position="438"/>
    </location>
</feature>
<keyword evidence="5" id="KW-0456">Lyase</keyword>
<evidence type="ECO:0000259" key="7">
    <source>
        <dbReference type="Pfam" id="PF01276"/>
    </source>
</evidence>
<dbReference type="InterPro" id="IPR036633">
    <property type="entry name" value="Prn/Lys/Arg_de-COase_C_sf"/>
</dbReference>
<evidence type="ECO:0000313" key="9">
    <source>
        <dbReference type="EMBL" id="MDX8150497.1"/>
    </source>
</evidence>
<evidence type="ECO:0000256" key="5">
    <source>
        <dbReference type="ARBA" id="ARBA00023239"/>
    </source>
</evidence>
<evidence type="ECO:0000256" key="3">
    <source>
        <dbReference type="ARBA" id="ARBA00022793"/>
    </source>
</evidence>
<organism evidence="9 10">
    <name type="scientific">Patulibacter brassicae</name>
    <dbReference type="NCBI Taxonomy" id="1705717"/>
    <lineage>
        <taxon>Bacteria</taxon>
        <taxon>Bacillati</taxon>
        <taxon>Actinomycetota</taxon>
        <taxon>Thermoleophilia</taxon>
        <taxon>Solirubrobacterales</taxon>
        <taxon>Patulibacteraceae</taxon>
        <taxon>Patulibacter</taxon>
    </lineage>
</organism>
<dbReference type="InterPro" id="IPR008286">
    <property type="entry name" value="Prn/Lys/Arg_de-COase_C"/>
</dbReference>
<feature type="domain" description="Orn/Lys/Arg decarboxylase C-terminal" evidence="8">
    <location>
        <begin position="444"/>
        <end position="506"/>
    </location>
</feature>
<evidence type="ECO:0000256" key="4">
    <source>
        <dbReference type="ARBA" id="ARBA00022898"/>
    </source>
</evidence>
<dbReference type="Pfam" id="PF03711">
    <property type="entry name" value="OKR_DC_1_C"/>
    <property type="match status" value="1"/>
</dbReference>
<dbReference type="InterPro" id="IPR000310">
    <property type="entry name" value="Orn/Lys/Arg_deCO2ase_major_dom"/>
</dbReference>
<dbReference type="Proteomes" id="UP001277761">
    <property type="component" value="Unassembled WGS sequence"/>
</dbReference>
<keyword evidence="10" id="KW-1185">Reference proteome</keyword>
<comment type="similarity">
    <text evidence="2">Belongs to the Orn/Lys/Arg decarboxylase class-I family.</text>
</comment>
<dbReference type="EMBL" id="JAXAVX010000001">
    <property type="protein sequence ID" value="MDX8150497.1"/>
    <property type="molecule type" value="Genomic_DNA"/>
</dbReference>
<name>A0ABU4VGK1_9ACTN</name>
<evidence type="ECO:0000259" key="8">
    <source>
        <dbReference type="Pfam" id="PF03711"/>
    </source>
</evidence>
<dbReference type="InterPro" id="IPR052357">
    <property type="entry name" value="Orn_Lys_Arg_decarboxylase-I"/>
</dbReference>
<accession>A0ABU4VGK1</accession>
<evidence type="ECO:0000313" key="10">
    <source>
        <dbReference type="Proteomes" id="UP001277761"/>
    </source>
</evidence>
<proteinExistence type="inferred from homology"/>
<evidence type="ECO:0000256" key="1">
    <source>
        <dbReference type="ARBA" id="ARBA00001933"/>
    </source>
</evidence>
<keyword evidence="3" id="KW-0210">Decarboxylase</keyword>
<reference evidence="9 10" key="1">
    <citation type="submission" date="2023-11" db="EMBL/GenBank/DDBJ databases">
        <authorList>
            <person name="Xu M."/>
            <person name="Jiang T."/>
        </authorList>
    </citation>
    <scope>NUCLEOTIDE SEQUENCE [LARGE SCALE GENOMIC DNA]</scope>
    <source>
        <strain evidence="9 10">SD</strain>
    </source>
</reference>
<dbReference type="SUPFAM" id="SSF55904">
    <property type="entry name" value="Ornithine decarboxylase C-terminal domain"/>
    <property type="match status" value="1"/>
</dbReference>
<comment type="cofactor">
    <cofactor evidence="1">
        <name>pyridoxal 5'-phosphate</name>
        <dbReference type="ChEBI" id="CHEBI:597326"/>
    </cofactor>
</comment>
<dbReference type="Gene3D" id="3.90.100.10">
    <property type="entry name" value="Orn/Lys/Arg decarboxylase, C-terminal domain"/>
    <property type="match status" value="1"/>
</dbReference>
<dbReference type="RefSeq" id="WP_319952645.1">
    <property type="nucleotide sequence ID" value="NZ_JAXAVX010000001.1"/>
</dbReference>
<dbReference type="InterPro" id="IPR015424">
    <property type="entry name" value="PyrdxlP-dep_Trfase"/>
</dbReference>
<evidence type="ECO:0000256" key="2">
    <source>
        <dbReference type="ARBA" id="ARBA00010671"/>
    </source>
</evidence>
<keyword evidence="4" id="KW-0663">Pyridoxal phosphate</keyword>
<feature type="region of interest" description="Disordered" evidence="6">
    <location>
        <begin position="423"/>
        <end position="443"/>
    </location>
</feature>
<evidence type="ECO:0000256" key="6">
    <source>
        <dbReference type="SAM" id="MobiDB-lite"/>
    </source>
</evidence>